<dbReference type="Gene3D" id="1.20.1440.100">
    <property type="entry name" value="SG protein - dephosphorylation function"/>
    <property type="match status" value="1"/>
</dbReference>
<dbReference type="Gene3D" id="3.40.50.1000">
    <property type="entry name" value="HAD superfamily/HAD-like"/>
    <property type="match status" value="1"/>
</dbReference>
<accession>A0A9D1IGT8</accession>
<dbReference type="Pfam" id="PF12710">
    <property type="entry name" value="HAD"/>
    <property type="match status" value="1"/>
</dbReference>
<name>A0A9D1IGT8_9FIRM</name>
<evidence type="ECO:0000313" key="2">
    <source>
        <dbReference type="Proteomes" id="UP000824071"/>
    </source>
</evidence>
<dbReference type="SUPFAM" id="SSF56784">
    <property type="entry name" value="HAD-like"/>
    <property type="match status" value="1"/>
</dbReference>
<dbReference type="InterPro" id="IPR036412">
    <property type="entry name" value="HAD-like_sf"/>
</dbReference>
<sequence length="200" mass="23406">MRVFDFDNTIYDGESGFDIFVFFFKKEPKLISRYIPKFGEGFLRYKLGRVQLDEVKREYGDMLREGCAKMRNLPQLIVEFWDAHEKKIKPFYKAIQKDDDVIISACPEVMLAEICRRIGVRHYIGTQLDLSTGEIGRICYREAKVEAYRAQYGDLPLDELYTDSQNDRALMELARTVYLVSGERVEKIKADGVWCKRADK</sequence>
<comment type="caution">
    <text evidence="1">The sequence shown here is derived from an EMBL/GenBank/DDBJ whole genome shotgun (WGS) entry which is preliminary data.</text>
</comment>
<gene>
    <name evidence="1" type="ORF">IAC53_04215</name>
</gene>
<proteinExistence type="predicted"/>
<dbReference type="EMBL" id="DVMW01000028">
    <property type="protein sequence ID" value="HIU35797.1"/>
    <property type="molecule type" value="Genomic_DNA"/>
</dbReference>
<protein>
    <submittedName>
        <fullName evidence="1">HAD-IB family phosphatase</fullName>
    </submittedName>
</protein>
<dbReference type="NCBIfam" id="TIGR01488">
    <property type="entry name" value="HAD-SF-IB"/>
    <property type="match status" value="1"/>
</dbReference>
<dbReference type="AlphaFoldDB" id="A0A9D1IGT8"/>
<organism evidence="1 2">
    <name type="scientific">Candidatus Fimenecus excrementigallinarum</name>
    <dbReference type="NCBI Taxonomy" id="2840816"/>
    <lineage>
        <taxon>Bacteria</taxon>
        <taxon>Bacillati</taxon>
        <taxon>Bacillota</taxon>
        <taxon>Clostridia</taxon>
        <taxon>Candidatus Fimenecus</taxon>
    </lineage>
</organism>
<reference evidence="1" key="2">
    <citation type="journal article" date="2021" name="PeerJ">
        <title>Extensive microbial diversity within the chicken gut microbiome revealed by metagenomics and culture.</title>
        <authorList>
            <person name="Gilroy R."/>
            <person name="Ravi A."/>
            <person name="Getino M."/>
            <person name="Pursley I."/>
            <person name="Horton D.L."/>
            <person name="Alikhan N.F."/>
            <person name="Baker D."/>
            <person name="Gharbi K."/>
            <person name="Hall N."/>
            <person name="Watson M."/>
            <person name="Adriaenssens E.M."/>
            <person name="Foster-Nyarko E."/>
            <person name="Jarju S."/>
            <person name="Secka A."/>
            <person name="Antonio M."/>
            <person name="Oren A."/>
            <person name="Chaudhuri R.R."/>
            <person name="La Ragione R."/>
            <person name="Hildebrand F."/>
            <person name="Pallen M.J."/>
        </authorList>
    </citation>
    <scope>NUCLEOTIDE SEQUENCE</scope>
    <source>
        <strain evidence="1">ChiGjej1B1-19959</strain>
    </source>
</reference>
<dbReference type="InterPro" id="IPR023214">
    <property type="entry name" value="HAD_sf"/>
</dbReference>
<dbReference type="Proteomes" id="UP000824071">
    <property type="component" value="Unassembled WGS sequence"/>
</dbReference>
<reference evidence="1" key="1">
    <citation type="submission" date="2020-10" db="EMBL/GenBank/DDBJ databases">
        <authorList>
            <person name="Gilroy R."/>
        </authorList>
    </citation>
    <scope>NUCLEOTIDE SEQUENCE</scope>
    <source>
        <strain evidence="1">ChiGjej1B1-19959</strain>
    </source>
</reference>
<evidence type="ECO:0000313" key="1">
    <source>
        <dbReference type="EMBL" id="HIU35797.1"/>
    </source>
</evidence>